<evidence type="ECO:0000313" key="1">
    <source>
        <dbReference type="EMBL" id="ORY15805.1"/>
    </source>
</evidence>
<proteinExistence type="predicted"/>
<accession>A0A1Y2A198</accession>
<evidence type="ECO:0000313" key="2">
    <source>
        <dbReference type="Proteomes" id="UP000193144"/>
    </source>
</evidence>
<keyword evidence="2" id="KW-1185">Reference proteome</keyword>
<gene>
    <name evidence="1" type="ORF">BCR34DRAFT_152758</name>
</gene>
<dbReference type="AlphaFoldDB" id="A0A1Y2A198"/>
<dbReference type="OrthoDB" id="3650120at2759"/>
<dbReference type="EMBL" id="MCFA01000022">
    <property type="protein sequence ID" value="ORY15805.1"/>
    <property type="molecule type" value="Genomic_DNA"/>
</dbReference>
<name>A0A1Y2A198_9PLEO</name>
<protein>
    <submittedName>
        <fullName evidence="1">Uncharacterized protein</fullName>
    </submittedName>
</protein>
<comment type="caution">
    <text evidence="1">The sequence shown here is derived from an EMBL/GenBank/DDBJ whole genome shotgun (WGS) entry which is preliminary data.</text>
</comment>
<sequence>MKTRCSASPLPPAVYFPALLIPQISFPSSLRLATTSRILSTSLQPATSTFTFISPENGPCRALPDYKYPMSRPHLLLFLGLVCTVAARVIHVQTLQVPLSQQTVYTGPTHFRATSIILEMTESNGDATFVEIPLRERITPGALFRRLKSVKIVALVDVQEQAVALEELTKVVCRVVPVFSREEKSVNTATESAQRIWPSITAEDGTVRFDIYSSRWFLAGREIQSLECR</sequence>
<reference evidence="1 2" key="1">
    <citation type="submission" date="2016-07" db="EMBL/GenBank/DDBJ databases">
        <title>Pervasive Adenine N6-methylation of Active Genes in Fungi.</title>
        <authorList>
            <consortium name="DOE Joint Genome Institute"/>
            <person name="Mondo S.J."/>
            <person name="Dannebaum R.O."/>
            <person name="Kuo R.C."/>
            <person name="Labutti K."/>
            <person name="Haridas S."/>
            <person name="Kuo A."/>
            <person name="Salamov A."/>
            <person name="Ahrendt S.R."/>
            <person name="Lipzen A."/>
            <person name="Sullivan W."/>
            <person name="Andreopoulos W.B."/>
            <person name="Clum A."/>
            <person name="Lindquist E."/>
            <person name="Daum C."/>
            <person name="Ramamoorthy G.K."/>
            <person name="Gryganskyi A."/>
            <person name="Culley D."/>
            <person name="Magnuson J.K."/>
            <person name="James T.Y."/>
            <person name="O'Malley M.A."/>
            <person name="Stajich J.E."/>
            <person name="Spatafora J.W."/>
            <person name="Visel A."/>
            <person name="Grigoriev I.V."/>
        </authorList>
    </citation>
    <scope>NUCLEOTIDE SEQUENCE [LARGE SCALE GENOMIC DNA]</scope>
    <source>
        <strain evidence="1 2">CBS 115471</strain>
    </source>
</reference>
<organism evidence="1 2">
    <name type="scientific">Clohesyomyces aquaticus</name>
    <dbReference type="NCBI Taxonomy" id="1231657"/>
    <lineage>
        <taxon>Eukaryota</taxon>
        <taxon>Fungi</taxon>
        <taxon>Dikarya</taxon>
        <taxon>Ascomycota</taxon>
        <taxon>Pezizomycotina</taxon>
        <taxon>Dothideomycetes</taxon>
        <taxon>Pleosporomycetidae</taxon>
        <taxon>Pleosporales</taxon>
        <taxon>Lindgomycetaceae</taxon>
        <taxon>Clohesyomyces</taxon>
    </lineage>
</organism>
<dbReference type="Proteomes" id="UP000193144">
    <property type="component" value="Unassembled WGS sequence"/>
</dbReference>